<dbReference type="SUPFAM" id="SSF52540">
    <property type="entry name" value="P-loop containing nucleoside triphosphate hydrolases"/>
    <property type="match status" value="1"/>
</dbReference>
<proteinExistence type="predicted"/>
<accession>A0AAN6YBG1</accession>
<dbReference type="PANTHER" id="PTHR36978:SF3">
    <property type="entry name" value="P-LOOP CONTAINING NUCLEOSIDE TRIPHOSPHATE HYDROLASE PROTEIN"/>
    <property type="match status" value="1"/>
</dbReference>
<evidence type="ECO:0000256" key="1">
    <source>
        <dbReference type="SAM" id="Phobius"/>
    </source>
</evidence>
<dbReference type="InterPro" id="IPR040632">
    <property type="entry name" value="Sulfotransfer_4"/>
</dbReference>
<protein>
    <recommendedName>
        <fullName evidence="4">NAD dependent epimerase/dehydratase</fullName>
    </recommendedName>
</protein>
<reference evidence="2" key="1">
    <citation type="journal article" date="2023" name="Mol. Phylogenet. Evol.">
        <title>Genome-scale phylogeny and comparative genomics of the fungal order Sordariales.</title>
        <authorList>
            <person name="Hensen N."/>
            <person name="Bonometti L."/>
            <person name="Westerberg I."/>
            <person name="Brannstrom I.O."/>
            <person name="Guillou S."/>
            <person name="Cros-Aarteil S."/>
            <person name="Calhoun S."/>
            <person name="Haridas S."/>
            <person name="Kuo A."/>
            <person name="Mondo S."/>
            <person name="Pangilinan J."/>
            <person name="Riley R."/>
            <person name="LaButti K."/>
            <person name="Andreopoulos B."/>
            <person name="Lipzen A."/>
            <person name="Chen C."/>
            <person name="Yan M."/>
            <person name="Daum C."/>
            <person name="Ng V."/>
            <person name="Clum A."/>
            <person name="Steindorff A."/>
            <person name="Ohm R.A."/>
            <person name="Martin F."/>
            <person name="Silar P."/>
            <person name="Natvig D.O."/>
            <person name="Lalanne C."/>
            <person name="Gautier V."/>
            <person name="Ament-Velasquez S.L."/>
            <person name="Kruys A."/>
            <person name="Hutchinson M.I."/>
            <person name="Powell A.J."/>
            <person name="Barry K."/>
            <person name="Miller A.N."/>
            <person name="Grigoriev I.V."/>
            <person name="Debuchy R."/>
            <person name="Gladieux P."/>
            <person name="Hiltunen Thoren M."/>
            <person name="Johannesson H."/>
        </authorList>
    </citation>
    <scope>NUCLEOTIDE SEQUENCE</scope>
    <source>
        <strain evidence="2">PSN293</strain>
    </source>
</reference>
<dbReference type="InterPro" id="IPR027417">
    <property type="entry name" value="P-loop_NTPase"/>
</dbReference>
<reference evidence="2" key="2">
    <citation type="submission" date="2023-05" db="EMBL/GenBank/DDBJ databases">
        <authorList>
            <consortium name="Lawrence Berkeley National Laboratory"/>
            <person name="Steindorff A."/>
            <person name="Hensen N."/>
            <person name="Bonometti L."/>
            <person name="Westerberg I."/>
            <person name="Brannstrom I.O."/>
            <person name="Guillou S."/>
            <person name="Cros-Aarteil S."/>
            <person name="Calhoun S."/>
            <person name="Haridas S."/>
            <person name="Kuo A."/>
            <person name="Mondo S."/>
            <person name="Pangilinan J."/>
            <person name="Riley R."/>
            <person name="Labutti K."/>
            <person name="Andreopoulos B."/>
            <person name="Lipzen A."/>
            <person name="Chen C."/>
            <person name="Yanf M."/>
            <person name="Daum C."/>
            <person name="Ng V."/>
            <person name="Clum A."/>
            <person name="Ohm R."/>
            <person name="Martin F."/>
            <person name="Silar P."/>
            <person name="Natvig D."/>
            <person name="Lalanne C."/>
            <person name="Gautier V."/>
            <person name="Ament-Velasquez S.L."/>
            <person name="Kruys A."/>
            <person name="Hutchinson M.I."/>
            <person name="Powell A.J."/>
            <person name="Barry K."/>
            <person name="Miller A.N."/>
            <person name="Grigoriev I.V."/>
            <person name="Debuchy R."/>
            <person name="Gladieux P."/>
            <person name="Thoren M.H."/>
            <person name="Johannesson H."/>
        </authorList>
    </citation>
    <scope>NUCLEOTIDE SEQUENCE</scope>
    <source>
        <strain evidence="2">PSN293</strain>
    </source>
</reference>
<evidence type="ECO:0000313" key="2">
    <source>
        <dbReference type="EMBL" id="KAK4215535.1"/>
    </source>
</evidence>
<gene>
    <name evidence="2" type="ORF">QBC37DRAFT_419132</name>
</gene>
<organism evidence="2 3">
    <name type="scientific">Rhypophila decipiens</name>
    <dbReference type="NCBI Taxonomy" id="261697"/>
    <lineage>
        <taxon>Eukaryota</taxon>
        <taxon>Fungi</taxon>
        <taxon>Dikarya</taxon>
        <taxon>Ascomycota</taxon>
        <taxon>Pezizomycotina</taxon>
        <taxon>Sordariomycetes</taxon>
        <taxon>Sordariomycetidae</taxon>
        <taxon>Sordariales</taxon>
        <taxon>Naviculisporaceae</taxon>
        <taxon>Rhypophila</taxon>
    </lineage>
</organism>
<comment type="caution">
    <text evidence="2">The sequence shown here is derived from an EMBL/GenBank/DDBJ whole genome shotgun (WGS) entry which is preliminary data.</text>
</comment>
<evidence type="ECO:0000313" key="3">
    <source>
        <dbReference type="Proteomes" id="UP001301769"/>
    </source>
</evidence>
<keyword evidence="1" id="KW-1133">Transmembrane helix</keyword>
<dbReference type="Proteomes" id="UP001301769">
    <property type="component" value="Unassembled WGS sequence"/>
</dbReference>
<keyword evidence="1" id="KW-0472">Membrane</keyword>
<sequence>MEILLDGPPHDSGIQSLGGPVREQKLWLEIMELAPRAKTLPEQKKLDYLIAEVLDGYTCTSDIPAVLLTPEILRVYPDAIVIATTRDPAPWYESVLFMKSMTSKWYIPFIVFWIPGANNLPKWDRLRQRMTLWRMGYAEFESETCLADHEAHLRSVIPPEKLFWFRPKEGWEPLCEILGVEVPKDKPFPHSNSKEDASRVVRQIVVTGLVMWTGVIGAAGCVSWLAWNGWGRFMIG</sequence>
<name>A0AAN6YBG1_9PEZI</name>
<feature type="transmembrane region" description="Helical" evidence="1">
    <location>
        <begin position="105"/>
        <end position="121"/>
    </location>
</feature>
<dbReference type="Pfam" id="PF17784">
    <property type="entry name" value="Sulfotransfer_4"/>
    <property type="match status" value="1"/>
</dbReference>
<dbReference type="EMBL" id="MU858079">
    <property type="protein sequence ID" value="KAK4215535.1"/>
    <property type="molecule type" value="Genomic_DNA"/>
</dbReference>
<keyword evidence="3" id="KW-1185">Reference proteome</keyword>
<dbReference type="AlphaFoldDB" id="A0AAN6YBG1"/>
<feature type="transmembrane region" description="Helical" evidence="1">
    <location>
        <begin position="204"/>
        <end position="227"/>
    </location>
</feature>
<keyword evidence="1" id="KW-0812">Transmembrane</keyword>
<dbReference type="PANTHER" id="PTHR36978">
    <property type="entry name" value="P-LOOP CONTAINING NUCLEOTIDE TRIPHOSPHATE HYDROLASE"/>
    <property type="match status" value="1"/>
</dbReference>
<evidence type="ECO:0008006" key="4">
    <source>
        <dbReference type="Google" id="ProtNLM"/>
    </source>
</evidence>
<dbReference type="Gene3D" id="3.40.50.300">
    <property type="entry name" value="P-loop containing nucleotide triphosphate hydrolases"/>
    <property type="match status" value="1"/>
</dbReference>